<keyword evidence="2 5" id="KW-0561">Oxygen transport</keyword>
<dbReference type="InterPro" id="IPR000971">
    <property type="entry name" value="Globin"/>
</dbReference>
<dbReference type="Pfam" id="PF00042">
    <property type="entry name" value="Globin"/>
    <property type="match status" value="1"/>
</dbReference>
<dbReference type="PROSITE" id="PS01033">
    <property type="entry name" value="GLOBIN"/>
    <property type="match status" value="1"/>
</dbReference>
<evidence type="ECO:0000256" key="5">
    <source>
        <dbReference type="RuleBase" id="RU000356"/>
    </source>
</evidence>
<evidence type="ECO:0000256" key="2">
    <source>
        <dbReference type="ARBA" id="ARBA00022621"/>
    </source>
</evidence>
<keyword evidence="3" id="KW-0479">Metal-binding</keyword>
<evidence type="ECO:0000313" key="7">
    <source>
        <dbReference type="EMBL" id="MBU2739816.1"/>
    </source>
</evidence>
<name>A0ABS5ZT36_9PROT</name>
<evidence type="ECO:0000313" key="8">
    <source>
        <dbReference type="Proteomes" id="UP001197028"/>
    </source>
</evidence>
<comment type="caution">
    <text evidence="7">The sequence shown here is derived from an EMBL/GenBank/DDBJ whole genome shotgun (WGS) entry which is preliminary data.</text>
</comment>
<sequence length="168" mass="18925">MRGRIGQVRKFGKVGCLDAYEQINLVQSSFSKVKPISDQAAELFYARLFEIAPQVKPMFKGDMVEQGRKLMAMIHTVVNGLKNLDDIVPAAQNLARSHVDYGVQSEHYTYVGEALIYALEQGLAEDFTQPVKQAWIEAYTLLSDVMIAAAEQFEMANKKPLWKRLLKG</sequence>
<evidence type="ECO:0000256" key="3">
    <source>
        <dbReference type="ARBA" id="ARBA00022723"/>
    </source>
</evidence>
<dbReference type="EMBL" id="JABELD010000130">
    <property type="protein sequence ID" value="MBU2739816.1"/>
    <property type="molecule type" value="Genomic_DNA"/>
</dbReference>
<evidence type="ECO:0000259" key="6">
    <source>
        <dbReference type="PROSITE" id="PS01033"/>
    </source>
</evidence>
<dbReference type="CDD" id="cd12131">
    <property type="entry name" value="HGbI-like"/>
    <property type="match status" value="1"/>
</dbReference>
<evidence type="ECO:0000256" key="1">
    <source>
        <dbReference type="ARBA" id="ARBA00022617"/>
    </source>
</evidence>
<gene>
    <name evidence="7" type="ORF">HJG40_13730</name>
</gene>
<keyword evidence="5" id="KW-0813">Transport</keyword>
<comment type="similarity">
    <text evidence="5">Belongs to the globin family.</text>
</comment>
<keyword evidence="4" id="KW-0408">Iron</keyword>
<dbReference type="InterPro" id="IPR009050">
    <property type="entry name" value="Globin-like_sf"/>
</dbReference>
<protein>
    <submittedName>
        <fullName evidence="7">Hemin receptor</fullName>
    </submittedName>
</protein>
<organism evidence="7 8">
    <name type="scientific">Acidithiobacillus concretivorus</name>
    <dbReference type="NCBI Taxonomy" id="3063952"/>
    <lineage>
        <taxon>Bacteria</taxon>
        <taxon>Pseudomonadati</taxon>
        <taxon>Pseudomonadota</taxon>
        <taxon>Acidithiobacillia</taxon>
        <taxon>Acidithiobacillales</taxon>
        <taxon>Acidithiobacillaceae</taxon>
        <taxon>Acidithiobacillus</taxon>
    </lineage>
</organism>
<dbReference type="PANTHER" id="PTHR43396:SF3">
    <property type="entry name" value="FLAVOHEMOPROTEIN"/>
    <property type="match status" value="1"/>
</dbReference>
<dbReference type="Proteomes" id="UP001197028">
    <property type="component" value="Unassembled WGS sequence"/>
</dbReference>
<keyword evidence="8" id="KW-1185">Reference proteome</keyword>
<proteinExistence type="inferred from homology"/>
<reference evidence="7 8" key="1">
    <citation type="journal article" date="2021" name="ISME J.">
        <title>Genomic evolution of the class Acidithiobacillia: deep-branching Proteobacteria living in extreme acidic conditions.</title>
        <authorList>
            <person name="Moya-Beltran A."/>
            <person name="Beard S."/>
            <person name="Rojas-Villalobos C."/>
            <person name="Issotta F."/>
            <person name="Gallardo Y."/>
            <person name="Ulloa R."/>
            <person name="Giaveno A."/>
            <person name="Degli Esposti M."/>
            <person name="Johnson D.B."/>
            <person name="Quatrini R."/>
        </authorList>
    </citation>
    <scope>NUCLEOTIDE SEQUENCE [LARGE SCALE GENOMIC DNA]</scope>
    <source>
        <strain evidence="7 8">ATCC 19703</strain>
    </source>
</reference>
<dbReference type="Gene3D" id="1.10.490.10">
    <property type="entry name" value="Globins"/>
    <property type="match status" value="1"/>
</dbReference>
<keyword evidence="1 5" id="KW-0349">Heme</keyword>
<keyword evidence="7" id="KW-0675">Receptor</keyword>
<dbReference type="PANTHER" id="PTHR43396">
    <property type="entry name" value="FLAVOHEMOPROTEIN"/>
    <property type="match status" value="1"/>
</dbReference>
<dbReference type="InterPro" id="IPR012292">
    <property type="entry name" value="Globin/Proto"/>
</dbReference>
<evidence type="ECO:0000256" key="4">
    <source>
        <dbReference type="ARBA" id="ARBA00023004"/>
    </source>
</evidence>
<dbReference type="SUPFAM" id="SSF46458">
    <property type="entry name" value="Globin-like"/>
    <property type="match status" value="1"/>
</dbReference>
<feature type="domain" description="Globin" evidence="6">
    <location>
        <begin position="16"/>
        <end position="151"/>
    </location>
</feature>
<accession>A0ABS5ZT36</accession>